<dbReference type="PROSITE" id="PS51770">
    <property type="entry name" value="HOTDOG_ACOT"/>
    <property type="match status" value="1"/>
</dbReference>
<keyword evidence="4" id="KW-1185">Reference proteome</keyword>
<reference evidence="3 4" key="1">
    <citation type="submission" date="2018-11" db="EMBL/GenBank/DDBJ databases">
        <title>The draft genome sequence of Amphritea opalescens ANRC-JH13T.</title>
        <authorList>
            <person name="Fang Z."/>
            <person name="Zhang Y."/>
            <person name="Han X."/>
        </authorList>
    </citation>
    <scope>NUCLEOTIDE SEQUENCE [LARGE SCALE GENOMIC DNA]</scope>
    <source>
        <strain evidence="3 4">ANRC-JH13</strain>
    </source>
</reference>
<dbReference type="GO" id="GO:0016790">
    <property type="term" value="F:thiolester hydrolase activity"/>
    <property type="evidence" value="ECO:0007669"/>
    <property type="project" value="UniProtKB-ARBA"/>
</dbReference>
<dbReference type="SUPFAM" id="SSF54637">
    <property type="entry name" value="Thioesterase/thiol ester dehydrase-isomerase"/>
    <property type="match status" value="1"/>
</dbReference>
<evidence type="ECO:0000259" key="2">
    <source>
        <dbReference type="PROSITE" id="PS51770"/>
    </source>
</evidence>
<dbReference type="Proteomes" id="UP000283087">
    <property type="component" value="Unassembled WGS sequence"/>
</dbReference>
<keyword evidence="1" id="KW-0378">Hydrolase</keyword>
<dbReference type="InterPro" id="IPR029069">
    <property type="entry name" value="HotDog_dom_sf"/>
</dbReference>
<organism evidence="3 4">
    <name type="scientific">Amphritea opalescens</name>
    <dbReference type="NCBI Taxonomy" id="2490544"/>
    <lineage>
        <taxon>Bacteria</taxon>
        <taxon>Pseudomonadati</taxon>
        <taxon>Pseudomonadota</taxon>
        <taxon>Gammaproteobacteria</taxon>
        <taxon>Oceanospirillales</taxon>
        <taxon>Oceanospirillaceae</taxon>
        <taxon>Amphritea</taxon>
    </lineage>
</organism>
<dbReference type="CDD" id="cd03442">
    <property type="entry name" value="BFIT_BACH"/>
    <property type="match status" value="1"/>
</dbReference>
<protein>
    <submittedName>
        <fullName evidence="3">Acyl-CoA thioesterase</fullName>
    </submittedName>
</protein>
<dbReference type="Pfam" id="PF03061">
    <property type="entry name" value="4HBT"/>
    <property type="match status" value="1"/>
</dbReference>
<comment type="caution">
    <text evidence="3">The sequence shown here is derived from an EMBL/GenBank/DDBJ whole genome shotgun (WGS) entry which is preliminary data.</text>
</comment>
<dbReference type="InterPro" id="IPR006683">
    <property type="entry name" value="Thioestr_dom"/>
</dbReference>
<dbReference type="OrthoDB" id="9801856at2"/>
<sequence>MKTDKTLLKPEGELSLRCPASGAAANMFGDVYGGWVASQAVLAAEIRAGEAAEGRVATVSIGAMSFMAPVLEGTILSFYTRIKEQGTSSLRIKVEIWGCCPDGRDLRKVSETECIQVAIDGHGHIRALDFGHEQE</sequence>
<evidence type="ECO:0000256" key="1">
    <source>
        <dbReference type="PROSITE-ProRule" id="PRU01106"/>
    </source>
</evidence>
<dbReference type="InterPro" id="IPR033120">
    <property type="entry name" value="HOTDOG_ACOT"/>
</dbReference>
<gene>
    <name evidence="3" type="ORF">EH243_11910</name>
</gene>
<feature type="domain" description="HotDog ACOT-type" evidence="2">
    <location>
        <begin position="10"/>
        <end position="122"/>
    </location>
</feature>
<dbReference type="AlphaFoldDB" id="A0A430KPC4"/>
<dbReference type="RefSeq" id="WP_126158897.1">
    <property type="nucleotide sequence ID" value="NZ_RQXW01000010.1"/>
</dbReference>
<dbReference type="EMBL" id="RQXW01000010">
    <property type="protein sequence ID" value="RTE65369.1"/>
    <property type="molecule type" value="Genomic_DNA"/>
</dbReference>
<name>A0A430KPC4_9GAMM</name>
<evidence type="ECO:0000313" key="3">
    <source>
        <dbReference type="EMBL" id="RTE65369.1"/>
    </source>
</evidence>
<dbReference type="Gene3D" id="3.10.129.10">
    <property type="entry name" value="Hotdog Thioesterase"/>
    <property type="match status" value="1"/>
</dbReference>
<evidence type="ECO:0000313" key="4">
    <source>
        <dbReference type="Proteomes" id="UP000283087"/>
    </source>
</evidence>
<proteinExistence type="predicted"/>
<accession>A0A430KPC4</accession>